<evidence type="ECO:0000256" key="3">
    <source>
        <dbReference type="ARBA" id="ARBA00022475"/>
    </source>
</evidence>
<protein>
    <recommendedName>
        <fullName evidence="11">ABC transporter permease</fullName>
    </recommendedName>
</protein>
<evidence type="ECO:0000256" key="2">
    <source>
        <dbReference type="ARBA" id="ARBA00022448"/>
    </source>
</evidence>
<feature type="transmembrane region" description="Helical" evidence="8">
    <location>
        <begin position="12"/>
        <end position="32"/>
    </location>
</feature>
<evidence type="ECO:0000313" key="9">
    <source>
        <dbReference type="EMBL" id="KPL72385.1"/>
    </source>
</evidence>
<dbReference type="RefSeq" id="WP_081420020.1">
    <property type="nucleotide sequence ID" value="NZ_BBYA01000012.1"/>
</dbReference>
<evidence type="ECO:0000313" key="10">
    <source>
        <dbReference type="Proteomes" id="UP000050430"/>
    </source>
</evidence>
<feature type="transmembrane region" description="Helical" evidence="8">
    <location>
        <begin position="72"/>
        <end position="90"/>
    </location>
</feature>
<dbReference type="OrthoDB" id="45037at2"/>
<dbReference type="CDD" id="cd06579">
    <property type="entry name" value="TM_PBP1_transp_AraH_like"/>
    <property type="match status" value="1"/>
</dbReference>
<evidence type="ECO:0008006" key="11">
    <source>
        <dbReference type="Google" id="ProtNLM"/>
    </source>
</evidence>
<keyword evidence="10" id="KW-1185">Reference proteome</keyword>
<evidence type="ECO:0000256" key="1">
    <source>
        <dbReference type="ARBA" id="ARBA00004651"/>
    </source>
</evidence>
<keyword evidence="2" id="KW-0813">Transport</keyword>
<keyword evidence="6 8" id="KW-1133">Transmembrane helix</keyword>
<keyword evidence="4" id="KW-0997">Cell inner membrane</keyword>
<dbReference type="Proteomes" id="UP000050430">
    <property type="component" value="Unassembled WGS sequence"/>
</dbReference>
<dbReference type="PANTHER" id="PTHR32196">
    <property type="entry name" value="ABC TRANSPORTER PERMEASE PROTEIN YPHD-RELATED-RELATED"/>
    <property type="match status" value="1"/>
</dbReference>
<sequence length="352" mass="37792">MKTQNSLIRIITRVEGLPVFGVLLLLLLAFLITAPDVFTHPLIYMSFLQTVPPQLVLGLGLTLIITAGEIDMSFPAIVALSGFVFSYFFKNFDSPYAVWIGFFLALAAGALVGYTNGLLIAKLGVPSIMATLAAQFFWYGITILLAGGLQVDIGRVESTSVHDIFTGRLFDIVPAQAIWSLGLAVLLWFILNRHKFGEAIMFIGDNPNVARVMGIDVEATKIKLFTLMGVIAAFAGLLLTIEINVFFPTQGSGFMLGVMAAVFIGGTLISGGQGSIVGTLFGAYIIGSLQAGVVATGVTSYWVQSVMGLIMVVAVVINVVIGEGRMGDISFRLPQWANINRNKPPEVPPQRQ</sequence>
<feature type="transmembrane region" description="Helical" evidence="8">
    <location>
        <begin position="276"/>
        <end position="295"/>
    </location>
</feature>
<feature type="transmembrane region" description="Helical" evidence="8">
    <location>
        <begin position="44"/>
        <end position="65"/>
    </location>
</feature>
<dbReference type="Pfam" id="PF02653">
    <property type="entry name" value="BPD_transp_2"/>
    <property type="match status" value="1"/>
</dbReference>
<dbReference type="GO" id="GO:0022857">
    <property type="term" value="F:transmembrane transporter activity"/>
    <property type="evidence" value="ECO:0007669"/>
    <property type="project" value="InterPro"/>
</dbReference>
<feature type="transmembrane region" description="Helical" evidence="8">
    <location>
        <begin position="224"/>
        <end position="247"/>
    </location>
</feature>
<evidence type="ECO:0000256" key="6">
    <source>
        <dbReference type="ARBA" id="ARBA00022989"/>
    </source>
</evidence>
<dbReference type="PANTHER" id="PTHR32196:SF21">
    <property type="entry name" value="ABC TRANSPORTER PERMEASE PROTEIN YPHD-RELATED"/>
    <property type="match status" value="1"/>
</dbReference>
<comment type="subcellular location">
    <subcellularLocation>
        <location evidence="1">Cell membrane</location>
        <topology evidence="1">Multi-pass membrane protein</topology>
    </subcellularLocation>
</comment>
<accession>A0A0P6XL39</accession>
<reference evidence="9 10" key="1">
    <citation type="submission" date="2015-07" db="EMBL/GenBank/DDBJ databases">
        <title>Genome sequence of Leptolinea tardivitalis DSM 16556.</title>
        <authorList>
            <person name="Hemp J."/>
            <person name="Ward L.M."/>
            <person name="Pace L.A."/>
            <person name="Fischer W.W."/>
        </authorList>
    </citation>
    <scope>NUCLEOTIDE SEQUENCE [LARGE SCALE GENOMIC DNA]</scope>
    <source>
        <strain evidence="9 10">YMTK-2</strain>
    </source>
</reference>
<evidence type="ECO:0000256" key="4">
    <source>
        <dbReference type="ARBA" id="ARBA00022519"/>
    </source>
</evidence>
<dbReference type="AlphaFoldDB" id="A0A0P6XL39"/>
<organism evidence="9 10">
    <name type="scientific">Leptolinea tardivitalis</name>
    <dbReference type="NCBI Taxonomy" id="229920"/>
    <lineage>
        <taxon>Bacteria</taxon>
        <taxon>Bacillati</taxon>
        <taxon>Chloroflexota</taxon>
        <taxon>Anaerolineae</taxon>
        <taxon>Anaerolineales</taxon>
        <taxon>Anaerolineaceae</taxon>
        <taxon>Leptolinea</taxon>
    </lineage>
</organism>
<gene>
    <name evidence="9" type="ORF">ADM99_08135</name>
</gene>
<feature type="transmembrane region" description="Helical" evidence="8">
    <location>
        <begin position="301"/>
        <end position="321"/>
    </location>
</feature>
<keyword evidence="7 8" id="KW-0472">Membrane</keyword>
<comment type="caution">
    <text evidence="9">The sequence shown here is derived from an EMBL/GenBank/DDBJ whole genome shotgun (WGS) entry which is preliminary data.</text>
</comment>
<evidence type="ECO:0000256" key="8">
    <source>
        <dbReference type="SAM" id="Phobius"/>
    </source>
</evidence>
<feature type="transmembrane region" description="Helical" evidence="8">
    <location>
        <begin position="96"/>
        <end position="121"/>
    </location>
</feature>
<keyword evidence="5 8" id="KW-0812">Transmembrane</keyword>
<dbReference type="GO" id="GO:0005886">
    <property type="term" value="C:plasma membrane"/>
    <property type="evidence" value="ECO:0007669"/>
    <property type="project" value="UniProtKB-SubCell"/>
</dbReference>
<feature type="transmembrane region" description="Helical" evidence="8">
    <location>
        <begin position="169"/>
        <end position="191"/>
    </location>
</feature>
<proteinExistence type="predicted"/>
<keyword evidence="3" id="KW-1003">Cell membrane</keyword>
<dbReference type="InterPro" id="IPR001851">
    <property type="entry name" value="ABC_transp_permease"/>
</dbReference>
<dbReference type="STRING" id="229920.ADM99_08135"/>
<dbReference type="EMBL" id="LGCK01000008">
    <property type="protein sequence ID" value="KPL72385.1"/>
    <property type="molecule type" value="Genomic_DNA"/>
</dbReference>
<evidence type="ECO:0000256" key="5">
    <source>
        <dbReference type="ARBA" id="ARBA00022692"/>
    </source>
</evidence>
<evidence type="ECO:0000256" key="7">
    <source>
        <dbReference type="ARBA" id="ARBA00023136"/>
    </source>
</evidence>
<feature type="transmembrane region" description="Helical" evidence="8">
    <location>
        <begin position="128"/>
        <end position="149"/>
    </location>
</feature>
<feature type="transmembrane region" description="Helical" evidence="8">
    <location>
        <begin position="253"/>
        <end position="269"/>
    </location>
</feature>
<name>A0A0P6XL39_9CHLR</name>